<organism evidence="1">
    <name type="scientific">bioreactor metagenome</name>
    <dbReference type="NCBI Taxonomy" id="1076179"/>
    <lineage>
        <taxon>unclassified sequences</taxon>
        <taxon>metagenomes</taxon>
        <taxon>ecological metagenomes</taxon>
    </lineage>
</organism>
<dbReference type="EMBL" id="VSSQ01060310">
    <property type="protein sequence ID" value="MPN13765.1"/>
    <property type="molecule type" value="Genomic_DNA"/>
</dbReference>
<name>A0A645FH68_9ZZZZ</name>
<sequence length="63" mass="6723">MPKTDQRRVISSKRPEGPATAFITTEKVIATMVCGIVASAQMARMATTTAWSGKKKEAKPVSA</sequence>
<reference evidence="1" key="1">
    <citation type="submission" date="2019-08" db="EMBL/GenBank/DDBJ databases">
        <authorList>
            <person name="Kucharzyk K."/>
            <person name="Murdoch R.W."/>
            <person name="Higgins S."/>
            <person name="Loffler F."/>
        </authorList>
    </citation>
    <scope>NUCLEOTIDE SEQUENCE</scope>
</reference>
<evidence type="ECO:0000313" key="1">
    <source>
        <dbReference type="EMBL" id="MPN13765.1"/>
    </source>
</evidence>
<comment type="caution">
    <text evidence="1">The sequence shown here is derived from an EMBL/GenBank/DDBJ whole genome shotgun (WGS) entry which is preliminary data.</text>
</comment>
<gene>
    <name evidence="1" type="ORF">SDC9_161091</name>
</gene>
<proteinExistence type="predicted"/>
<accession>A0A645FH68</accession>
<dbReference type="AlphaFoldDB" id="A0A645FH68"/>
<protein>
    <submittedName>
        <fullName evidence="1">Uncharacterized protein</fullName>
    </submittedName>
</protein>